<feature type="region of interest" description="Disordered" evidence="2">
    <location>
        <begin position="505"/>
        <end position="543"/>
    </location>
</feature>
<feature type="compositionally biased region" description="Basic and acidic residues" evidence="2">
    <location>
        <begin position="4625"/>
        <end position="4638"/>
    </location>
</feature>
<feature type="coiled-coil region" evidence="1">
    <location>
        <begin position="3923"/>
        <end position="3954"/>
    </location>
</feature>
<comment type="caution">
    <text evidence="5">The sequence shown here is derived from an EMBL/GenBank/DDBJ whole genome shotgun (WGS) entry which is preliminary data.</text>
</comment>
<name>A0A7J6KEH0_TOXGO</name>
<evidence type="ECO:0000256" key="3">
    <source>
        <dbReference type="SAM" id="Phobius"/>
    </source>
</evidence>
<feature type="compositionally biased region" description="Basic and acidic residues" evidence="2">
    <location>
        <begin position="1"/>
        <end position="10"/>
    </location>
</feature>
<feature type="coiled-coil region" evidence="1">
    <location>
        <begin position="4403"/>
        <end position="4434"/>
    </location>
</feature>
<protein>
    <submittedName>
        <fullName evidence="5">GCC2 and GCC3 domain-containing protein</fullName>
    </submittedName>
</protein>
<feature type="region of interest" description="Disordered" evidence="2">
    <location>
        <begin position="3369"/>
        <end position="3389"/>
    </location>
</feature>
<feature type="transmembrane region" description="Helical" evidence="3">
    <location>
        <begin position="3441"/>
        <end position="3460"/>
    </location>
</feature>
<gene>
    <name evidence="5" type="ORF">TGRH88_004430</name>
</gene>
<dbReference type="PANTHER" id="PTHR47236:SF4">
    <property type="entry name" value="GENE 9195-RELATED"/>
    <property type="match status" value="1"/>
</dbReference>
<accession>A0A7J6KEH0</accession>
<feature type="region of interest" description="Disordered" evidence="2">
    <location>
        <begin position="4551"/>
        <end position="4585"/>
    </location>
</feature>
<feature type="region of interest" description="Disordered" evidence="2">
    <location>
        <begin position="161"/>
        <end position="201"/>
    </location>
</feature>
<dbReference type="PANTHER" id="PTHR47236">
    <property type="entry name" value="GENE, 32742-RELATED-RELATED"/>
    <property type="match status" value="1"/>
</dbReference>
<sequence length="4920" mass="523568">MGAAVDDKPPLQRGGRQTRQKSADALKQLLLWKEGGRHCSLSCLFRLPSSAKAVFVLGCFVYLSTCCKPILCTDAPEASSVRQNFSTIETTENVEQHAVSEINSSQNSDGSSAGLAEAEGRNRSQGTEGERSVPSNRAGREILFDRHAAFPKAIRVGERFGELESSQPGKSRVVQESASSSRSVSVVQHSPFRDTENSDEHCDASIDEDKILFLRQHKRGGGYVRVPVLISSRFLPAAFGLRLYKRATLGQHLKVSSEKATAPFNTTTSNTSSDDSSHSSALPPSSNLLSAAPASSDETPAASTEGNDTFNALPVFFPPSVVEEATRPLGIAVRPPVVAIPAGATDFEVQIQLQRKPRGQTVTVQIDCYALSPVKPVLSSQEKELTGQDAFSSDGPSDGRYPDGSSGTGVGNSKNEAQEAMMTANIGTGDSKPASASQKGLILSAREEIKRQAWKQRHWRTIHVKEATNARCRVSARSSDPDEEVVVKRGTFIELLSLTKALPVHSETVKGDKRNSRPAGAATDDNNFPPPPTQPSLSGGERPWWSLSREYPVNVYIPPQNRKQRCQPGTLRALAGTSCLPCMPGFRCYDEKHYESCAFPTWSPEGSATCLTPGPHTNSMGVGSAPIPCGEGTVSTEASAKCMLCPVNHKCVVDRIGIETPCPKKTFSDPGEAECRYCPKNHDCTKGVIQPCPFGQVSDKKGTGCVDVTDGSYLDPDSKRARTLPQTFANDGTGRSFTWLYVTKAFTGWVPGTGSSSKKVPCPPMALCTAGWYKLGVLKNQWSSSKDVLNYGAAVPAGWSSIFDQPSADRTKQMFGYYGWARNSISFGDDDFASPDNPCPTGYYSDNTMNFKKECVRADSGYCPRGSLSDCRKHEFPALLSNTRGSAHDDIYAVRTGYHALRSVKGKEEVVKCNEGHIIYGRTCYTGTLFGKPGRPGMMFKWRKFFESHTANREDLLDVCPEGHYCPVPSVVTKVACPEGTVCPQGTKWKHQYSCLPGTYAPTAVTSEQDCQACPPGFGCPIGNELILCEIGFFCPAGTPHPAAYPCPKGTYGATAGLHSQSACSPCPVGFVCDGGTSLSLPCPKGHYCPAQGLSSQDAVACPEGTYNPSSEARAAGSCLPCPLGYACDGPGAWSKRQCGRGTYSGEGEAACKPCPGGSFCEIGSAPQLCPAGSYSDVGADSCVACDVKYRCDTPGLSKYEVLLERFCPSCDSSTGLLTACEPGSYTVSDGATSAAHCVASPAGTYVSYFGAPETEGRCSRGYYCPAGSTSREQIRCPSGTYSTSPGAGRLDECVACPAGSRCLQMALTDIRSDCPPGFYCPEGSTFRGVSCPAGTFRAQSQGRELADCMQCPPGMYCPEPGLSAPAAPCSAGYVCLGGASSPAPIDNITGQVCPAGGFCPEGATANAPCPAGTYNPLPGGRDASSCLPCPAGQYCLGTTNTTPDGDCEDGHICPEGSSSPTETPASPGHYAVHPFVTEEKCRRGSFTEKYGQSECTPCLPGSYCNDEGMSRVKTCPAGTFCPEASLVTQECPVGTYSPVPLRGSIDDCIACPPGHYCSKSRATQPRGPCAPGFFCQGGATTDRPAEGSGQGGPCPVGHYCPAETEVPTPCPPGTYGAMQGQRGPGSCLPCPGATFCSQAGLSTFEGLCAGGFTCPSGSIKQKHTLCPAGSKCPPGSVSPTACPAGTYQPDEGQEDCLPCPPGYKCPSRQTAFLNSPCPEGTVCPDSSTTEPQQCPDGTYSVLTARIHMEACLPCPPGLVCQLSNAKPDTTGTADCPAGYACSGGVKATGSGVEGEGAVRCEKGFYCPRGTGEPIPCPAGKVCAAAQLGTADVPCPGGRYCPMQSSEGFPCPAGYYCPQGSAAPLRCPLGTISTYTENAAEAQCTKCPPGKFCDGTTNGLEDQIDSTAFSGECRKGYFCPEGLYTAIGTPCPIGFHCPAGSATPLACPLGSTTAAAGLSECTGCDAGFICSDGNVQPCPVGQYCTADSLPQDCPSGTYNPIAGGIDFDACRPCPPGKACRRSRTSKPETCRAGYFCLSEVTVLNPTTLSEAQSIAVAEGETGAATEGGGRCPKGYYCPAGTRVPLPCSAGHHCGTLGLADPRAPCSAGYYCRRKANSASPPAPAGATSCPSQDHYGACTPGHFCPSGSRVPEACPPGTYRSLPLGKSAGDCVPCPGGRYCSGRGLVSPTGSCRPGVFCTKAAETPDGTLCPEGHYCLEGTVSPKPCAAGTYQATVGHTSCRTCPKGFLCGPGTGTVTPVACPPGHFCPASTSKPSKCPAGKYSLVDGLAEEANCSWCPPGNVCTAEGVATELKRCPAGSYCPAPDYVLSPATGGDGSSGAFKVTCASSTGGVPTCAIDALECPLGYVCPEGSATAKRCPLGQTVAVSGAATNSGCKPCPAGQFCSPSGAVEPCADGFLCISGAYRPKPLTAKVGRLCRAGHFCPSGTTVEIACLRGTLSVGEGSGNACDECPPGNVCDAEGIKALDDHRACPAGSYCPPGSVTAIPCPAGTYSAFTYLASSQECLACPAGKYCESAGAHAVTGPCDAGTWCKRKSTKQNHSGGYAPSSLVACPQGAYCLQASPMPILCQLGTYQDEEATADACKPCAAGTFCGSAGLTTEAGSGPCQAGFFCKEGAKVAAPRDKSTGDICKKGHHCPSGSKAPQACPPGYYSDEEGLATCKPCPAGSLCPGGTNGEIGGCPAGSFCKAAVSAAAACPDGTTSEVESLAEEGQCADCPAGKVCEAGKPPASCPEGFLCLAGVGPKHIGASNADIDELWLDSTFWSGHAIHYGGACPPGHFCPRGATAPEPCAQGTVREQTGGKSQADCTKCPIGSFCDPRMPVPVSCPPGYYCPEDTQEPSPCEAGSYLTTSGHSEKSACTICPEGYACNRDGVVDYKLFPCPTGYFCGAGVLEPEACPAGTYGAAPKLTRADLCEACPPGIVCTTRDEEDGARRPQALGCPAGYVCPKSTSTPTLCPAGTFCPRGTSTPRTCPAGYFCPEGAETPVLCSKGTFCLEGATEPSVCPAGYKAKDSCVGAYSVEACCEPCPVATYSDRPGATHCSPCAAGYICKGGATTAKPSAEETSSEGYVCPPGYYCLEGASEPTPCPAGTFRDQPGGEALDGCSPCPHGTFQRFPGMASCTKCGEHAVSEKSVGSTTCTCLGISRFYQIEDGTCPCYARSSPQGGEPQESQDGRSPCEAKLYPRCASGSHRDDFGACVFEAEVECGESCRGGSGSFLAAFGVCQCADGPRIAAQCTSTCKEQLPQVFVSDAGFEEIDSVQGSKTVYSEGLPPDIDLAHLQFLCNKLKEGLRGLPLTSLCGVSFHQASSAGLDGLLRMPEEFRPAHGSRNYEDSQDTFAGTQVQLRRSISSASFKRPRSRQRATDPRHVVPRPVQCLQRGSTIIWELKDGVYPVYHKESLMNTHPAMDDGPFRELAQTAPILPQFFAYTFLVAGSFVFAASDNPLEIAVVVVVPDGVRCPAASTFAAPLSTQSLGILGVTTASQRVMTEPNWGVVFLGVFAVAACCLLAFYAVWRCRHSAWEVRVWTAPLGSANRIPNDDFKSVLAALDGLPGATGNLRCTDTRLVHHVVVKPAEPLLETTGKTTSASDDAPIIPLKDAADALVVDIESTDTRLLQVMFEKLLDFGNILKRLVEDEVKAVKAACDVMPQTLERILRRTRQTLLLLPNEHMWAISPSQAKLLQALACVFTEGDNSPAVGEALANALTPHTLESSQVSKGGDLPGSLLACVDLAGVAVFDAFDCLWLLEPQHGEDSVADRVLGKLEKLLEGNDPLEENSDSLFVIYDTLFAERAYQEERLRRECTRVQSRFAGVMQKFKDTCQTLHLLPAKQAQAWFELKDFQLRELLDFEAKASRSIVEAAVGGVRSGKAMLNDNLLTTTLEMDPSNSRAFLSGILASSRKTLLDQIRQQLAAALKEVKQLLKRQDAALMELLSEHARSYRTAAEARRRACRALLQQKHTEEKQRLKRWSATMVKAVKETRNVPAEMQGNAREEQERLDMETALEQVHRATAHRRQLGEDRQRLENQMADAAFSTAVDLHEAHLDFLRDQTRMEYQLLEASSREDHEIHSDFAVELGTLQLEALVMSVMKRAARQEATGQCETTLDEVLETEMEGWNGQTVVTALQAVQSKVTKQQSASREISASLVAKGKQASEALTRCVANRYDLMTQAIDQIQGKSFQLALSALEAREDTWKAALSAAGRLALNDAERQTSEKEVLRQLEVQKTVEADDEFEKTQLLQELLEKNCHTRLRTVTQLRRAMLQTRLKAWAAVALHGGFFDKVKALQSWKEVADHRSQEDDALAAIRDQRRQAMGKYVMRVRKLVIREEKRRVHQKESLAHAAFVVTQPRTVTGKALGTAGGVLQGAVEMLAHKKLDDEFTRRRSALKAELRRELEAIDEEIKRHQEIIEAEADDLSGADDEVPQETVSMGGSVSELGNAEGGQSVRKKRNSEMENRLSLLDRQRAEIVNLFNENERQLESEWRTRAVHVRHEILQKITDFAVELESSGQQLDSIAAEVARDVTVQYQEELKELEGTRDAPVAEQDNNDGFEEGNKDADAAPPEGDLDQKLRHLAMVRCQRVILRLKRLVEKGSKMARSLSEEASAELRRLQKEEREKEAERRVELERELQQHEREKVEAEKRLAESLESLQREWEERLERTQEEGRARLRELQEAARREAGRKVGDQNLGAIKQEIFARHQEDATRFDEALGAEYWKQMNRLRERLQVKMMARKRRLAAAAQEQLSIEGDRLKEARNAFVAQQESISFYDPDKQREVVLRIGRAWRDEARRRTAQKKANAEADQIATEDAEPQADLPPLQKLSTSVLNKRLAGMRRAIEDTIAEMHGTMQSISTTDGRRSTSSRPTIHQFESLVDATGQISQLLQNLEKLSGVYSSIMHN</sequence>
<feature type="region of interest" description="Disordered" evidence="2">
    <location>
        <begin position="260"/>
        <end position="307"/>
    </location>
</feature>
<feature type="compositionally biased region" description="Low complexity" evidence="2">
    <location>
        <begin position="265"/>
        <end position="297"/>
    </location>
</feature>
<reference evidence="5 6" key="1">
    <citation type="submission" date="2020-03" db="EMBL/GenBank/DDBJ databases">
        <title>Genome sequence of Toxoplasma gondii RH-88 strain.</title>
        <authorList>
            <person name="Lorenzi H.A."/>
            <person name="Venepally P."/>
            <person name="Rozenberg A."/>
            <person name="Sibley D."/>
        </authorList>
    </citation>
    <scope>NUCLEOTIDE SEQUENCE [LARGE SCALE GENOMIC DNA]</scope>
    <source>
        <strain evidence="5 6">RH-88</strain>
    </source>
</reference>
<keyword evidence="1" id="KW-0175">Coiled coil</keyword>
<feature type="region of interest" description="Disordered" evidence="2">
    <location>
        <begin position="94"/>
        <end position="138"/>
    </location>
</feature>
<feature type="domain" description="TNFR-Cys" evidence="4">
    <location>
        <begin position="2226"/>
        <end position="2261"/>
    </location>
</feature>
<dbReference type="SUPFAM" id="SSF57184">
    <property type="entry name" value="Growth factor receptor domain"/>
    <property type="match status" value="12"/>
</dbReference>
<dbReference type="InterPro" id="IPR009030">
    <property type="entry name" value="Growth_fac_rcpt_cys_sf"/>
</dbReference>
<feature type="compositionally biased region" description="Low complexity" evidence="2">
    <location>
        <begin position="171"/>
        <end position="190"/>
    </location>
</feature>
<feature type="domain" description="TNFR-Cys" evidence="4">
    <location>
        <begin position="1683"/>
        <end position="1724"/>
    </location>
</feature>
<evidence type="ECO:0000313" key="5">
    <source>
        <dbReference type="EMBL" id="KAF4645340.1"/>
    </source>
</evidence>
<feature type="domain" description="TNFR-Cys" evidence="4">
    <location>
        <begin position="1102"/>
        <end position="1139"/>
    </location>
</feature>
<keyword evidence="6" id="KW-1185">Reference proteome</keyword>
<dbReference type="EMBL" id="JAAUHK010000188">
    <property type="protein sequence ID" value="KAF4645340.1"/>
    <property type="molecule type" value="Genomic_DNA"/>
</dbReference>
<proteinExistence type="predicted"/>
<feature type="transmembrane region" description="Helical" evidence="3">
    <location>
        <begin position="3512"/>
        <end position="3534"/>
    </location>
</feature>
<feature type="region of interest" description="Disordered" evidence="2">
    <location>
        <begin position="1"/>
        <end position="20"/>
    </location>
</feature>
<dbReference type="InterPro" id="IPR001368">
    <property type="entry name" value="TNFR/NGFR_Cys_rich_reg"/>
</dbReference>
<organism evidence="5 6">
    <name type="scientific">Toxoplasma gondii</name>
    <dbReference type="NCBI Taxonomy" id="5811"/>
    <lineage>
        <taxon>Eukaryota</taxon>
        <taxon>Sar</taxon>
        <taxon>Alveolata</taxon>
        <taxon>Apicomplexa</taxon>
        <taxon>Conoidasida</taxon>
        <taxon>Coccidia</taxon>
        <taxon>Eucoccidiorida</taxon>
        <taxon>Eimeriorina</taxon>
        <taxon>Sarcocystidae</taxon>
        <taxon>Toxoplasma</taxon>
    </lineage>
</organism>
<dbReference type="VEuPathDB" id="ToxoDB:TGME49_500025"/>
<feature type="domain" description="TNFR-Cys" evidence="4">
    <location>
        <begin position="2398"/>
        <end position="2437"/>
    </location>
</feature>
<feature type="domain" description="TNFR-Cys" evidence="4">
    <location>
        <begin position="1993"/>
        <end position="2030"/>
    </location>
</feature>
<feature type="region of interest" description="Disordered" evidence="2">
    <location>
        <begin position="4614"/>
        <end position="4638"/>
    </location>
</feature>
<evidence type="ECO:0000313" key="6">
    <source>
        <dbReference type="Proteomes" id="UP000557509"/>
    </source>
</evidence>
<dbReference type="Gene3D" id="2.10.50.10">
    <property type="entry name" value="Tumor Necrosis Factor Receptor, subunit A, domain 2"/>
    <property type="match status" value="8"/>
</dbReference>
<feature type="domain" description="TNFR-Cys" evidence="4">
    <location>
        <begin position="1482"/>
        <end position="1522"/>
    </location>
</feature>
<evidence type="ECO:0000259" key="4">
    <source>
        <dbReference type="SMART" id="SM00208"/>
    </source>
</evidence>
<keyword evidence="3" id="KW-0812">Transmembrane</keyword>
<feature type="region of interest" description="Disordered" evidence="2">
    <location>
        <begin position="4812"/>
        <end position="4836"/>
    </location>
</feature>
<feature type="compositionally biased region" description="Basic and acidic residues" evidence="2">
    <location>
        <begin position="191"/>
        <end position="201"/>
    </location>
</feature>
<evidence type="ECO:0000256" key="2">
    <source>
        <dbReference type="SAM" id="MobiDB-lite"/>
    </source>
</evidence>
<keyword evidence="3" id="KW-0472">Membrane</keyword>
<keyword evidence="3" id="KW-1133">Transmembrane helix</keyword>
<feature type="compositionally biased region" description="Polar residues" evidence="2">
    <location>
        <begin position="101"/>
        <end position="111"/>
    </location>
</feature>
<feature type="region of interest" description="Disordered" evidence="2">
    <location>
        <begin position="380"/>
        <end position="413"/>
    </location>
</feature>
<feature type="region of interest" description="Disordered" evidence="2">
    <location>
        <begin position="4435"/>
        <end position="4471"/>
    </location>
</feature>
<evidence type="ECO:0000256" key="1">
    <source>
        <dbReference type="SAM" id="Coils"/>
    </source>
</evidence>
<dbReference type="Proteomes" id="UP000557509">
    <property type="component" value="Unassembled WGS sequence"/>
</dbReference>
<dbReference type="SMART" id="SM01411">
    <property type="entry name" value="Ephrin_rec_like"/>
    <property type="match status" value="35"/>
</dbReference>
<feature type="domain" description="TNFR-Cys" evidence="4">
    <location>
        <begin position="3107"/>
        <end position="3144"/>
    </location>
</feature>
<dbReference type="SMART" id="SM00208">
    <property type="entry name" value="TNFR"/>
    <property type="match status" value="7"/>
</dbReference>